<dbReference type="SUPFAM" id="SSF55031">
    <property type="entry name" value="Bacterial exopeptidase dimerisation domain"/>
    <property type="match status" value="1"/>
</dbReference>
<sequence length="424" mass="46424">MNQLLRDIIVQAIDNKATELKDISDELWKNAEVGFEETNARKVITEFLRKEGFAVSEKLPEDNRLKTSFVAKYGNPDGLKVGLCCEYDALPFGETEEGEVNYEHACGHNLIAEAGIGAALGLKAVYDASKHMKMQIIVYGTPGEENGGGKVLMIKEGLFDEADICIMAHPAPAEVAGAVTLANIKMMIQFKGAPSHAALAPWLGKNALDACVSCYNNISMLRQQCEPINRIHINITRGGDVINVIPDFAEMKVMIRCPDLDKCDEIRQQIMQCAEGAAAATGCEPPHFEDTGNGIDSVKTNKVLIDLYKKHAESFGNVFLSDEEASGMNGSTDMGNVTHKVPGFHPGFKIYTGEEQAVNHTHGFVKWAGHEDNQKPTLINAKCLALTAVEVVANPDLFQQVKDEFEAAKKDKKVMKATELWCTH</sequence>
<dbReference type="InterPro" id="IPR002933">
    <property type="entry name" value="Peptidase_M20"/>
</dbReference>
<dbReference type="CDD" id="cd05672">
    <property type="entry name" value="M20_ACY1L2-like"/>
    <property type="match status" value="1"/>
</dbReference>
<dbReference type="AlphaFoldDB" id="A0A7M5V2X9"/>
<dbReference type="PIRSF" id="PIRSF037226">
    <property type="entry name" value="Amidohydrolase_ACY1L2_prd"/>
    <property type="match status" value="1"/>
</dbReference>
<dbReference type="Pfam" id="PF01546">
    <property type="entry name" value="Peptidase_M20"/>
    <property type="match status" value="1"/>
</dbReference>
<dbReference type="PANTHER" id="PTHR30575">
    <property type="entry name" value="PEPTIDASE M20"/>
    <property type="match status" value="1"/>
</dbReference>
<evidence type="ECO:0000256" key="1">
    <source>
        <dbReference type="PIRNR" id="PIRNR037226"/>
    </source>
</evidence>
<name>A0A7M5V2X9_9CNID</name>
<dbReference type="Gene3D" id="3.40.630.10">
    <property type="entry name" value="Zn peptidases"/>
    <property type="match status" value="1"/>
</dbReference>
<feature type="domain" description="Peptidase M20 dimerisation" evidence="2">
    <location>
        <begin position="185"/>
        <end position="277"/>
    </location>
</feature>
<dbReference type="RefSeq" id="XP_066914198.1">
    <property type="nucleotide sequence ID" value="XM_067058097.1"/>
</dbReference>
<accession>A0A7M5V2X9</accession>
<keyword evidence="4" id="KW-1185">Reference proteome</keyword>
<dbReference type="GeneID" id="136801450"/>
<dbReference type="InterPro" id="IPR052030">
    <property type="entry name" value="Peptidase_M20/M20A_hydrolases"/>
</dbReference>
<dbReference type="Pfam" id="PF07687">
    <property type="entry name" value="M20_dimer"/>
    <property type="match status" value="1"/>
</dbReference>
<reference evidence="3" key="1">
    <citation type="submission" date="2021-01" db="UniProtKB">
        <authorList>
            <consortium name="EnsemblMetazoa"/>
        </authorList>
    </citation>
    <scope>IDENTIFICATION</scope>
</reference>
<dbReference type="EnsemblMetazoa" id="CLYHEMT008655.1">
    <property type="protein sequence ID" value="CLYHEMP008655.1"/>
    <property type="gene ID" value="CLYHEMG008655"/>
</dbReference>
<dbReference type="SUPFAM" id="SSF53187">
    <property type="entry name" value="Zn-dependent exopeptidases"/>
    <property type="match status" value="1"/>
</dbReference>
<dbReference type="GO" id="GO:0016805">
    <property type="term" value="F:dipeptidase activity"/>
    <property type="evidence" value="ECO:0007669"/>
    <property type="project" value="InterPro"/>
</dbReference>
<organism evidence="3 4">
    <name type="scientific">Clytia hemisphaerica</name>
    <dbReference type="NCBI Taxonomy" id="252671"/>
    <lineage>
        <taxon>Eukaryota</taxon>
        <taxon>Metazoa</taxon>
        <taxon>Cnidaria</taxon>
        <taxon>Hydrozoa</taxon>
        <taxon>Hydroidolina</taxon>
        <taxon>Leptothecata</taxon>
        <taxon>Obeliida</taxon>
        <taxon>Clytiidae</taxon>
        <taxon>Clytia</taxon>
    </lineage>
</organism>
<evidence type="ECO:0000259" key="2">
    <source>
        <dbReference type="Pfam" id="PF07687"/>
    </source>
</evidence>
<comment type="similarity">
    <text evidence="1">Belongs to the peptidase M20A family.</text>
</comment>
<dbReference type="NCBIfam" id="TIGR01891">
    <property type="entry name" value="amidohydrolases"/>
    <property type="match status" value="1"/>
</dbReference>
<dbReference type="InterPro" id="IPR011650">
    <property type="entry name" value="Peptidase_M20_dimer"/>
</dbReference>
<proteinExistence type="inferred from homology"/>
<dbReference type="Proteomes" id="UP000594262">
    <property type="component" value="Unplaced"/>
</dbReference>
<dbReference type="PANTHER" id="PTHR30575:SF0">
    <property type="entry name" value="XAA-ARG DIPEPTIDASE"/>
    <property type="match status" value="1"/>
</dbReference>
<dbReference type="OrthoDB" id="6119954at2759"/>
<dbReference type="InterPro" id="IPR036264">
    <property type="entry name" value="Bact_exopeptidase_dim_dom"/>
</dbReference>
<dbReference type="InterPro" id="IPR017439">
    <property type="entry name" value="Amidohydrolase"/>
</dbReference>
<dbReference type="Gene3D" id="3.30.70.360">
    <property type="match status" value="1"/>
</dbReference>
<evidence type="ECO:0000313" key="4">
    <source>
        <dbReference type="Proteomes" id="UP000594262"/>
    </source>
</evidence>
<dbReference type="InterPro" id="IPR017144">
    <property type="entry name" value="Xaa-Arg_dipeptidase"/>
</dbReference>
<protein>
    <recommendedName>
        <fullName evidence="1">Peptidase M20 domain-containing protein 2</fullName>
    </recommendedName>
</protein>
<dbReference type="FunFam" id="3.30.70.360:FF:000004">
    <property type="entry name" value="Peptidase M20 domain-containing protein 2"/>
    <property type="match status" value="1"/>
</dbReference>
<evidence type="ECO:0000313" key="3">
    <source>
        <dbReference type="EnsemblMetazoa" id="CLYHEMP008655.1"/>
    </source>
</evidence>